<dbReference type="InterPro" id="IPR011051">
    <property type="entry name" value="RmlC_Cupin_sf"/>
</dbReference>
<dbReference type="InterPro" id="IPR014710">
    <property type="entry name" value="RmlC-like_jellyroll"/>
</dbReference>
<organism evidence="3 4">
    <name type="scientific">Lucifera butyrica</name>
    <dbReference type="NCBI Taxonomy" id="1351585"/>
    <lineage>
        <taxon>Bacteria</taxon>
        <taxon>Bacillati</taxon>
        <taxon>Bacillota</taxon>
        <taxon>Negativicutes</taxon>
        <taxon>Veillonellales</taxon>
        <taxon>Veillonellaceae</taxon>
        <taxon>Lucifera</taxon>
    </lineage>
</organism>
<name>A0A498R8I2_9FIRM</name>
<sequence>MTKQGKNFTLLDIGPFEKLGERDSKGSGGKYFVGKDLGLTGCEVSLNRLPAGKAAPFVHAHKKNEELYIILGGNGTFFVDGNEFPVQEGSLVRVAPAGERAWKAGDADLYFICIQAQAGSLTQATSEDGMRLLTRASWMESLSAEK</sequence>
<protein>
    <recommendedName>
        <fullName evidence="2">Cupin type-2 domain-containing protein</fullName>
    </recommendedName>
</protein>
<dbReference type="PANTHER" id="PTHR35848:SF6">
    <property type="entry name" value="CUPIN TYPE-2 DOMAIN-CONTAINING PROTEIN"/>
    <property type="match status" value="1"/>
</dbReference>
<dbReference type="SUPFAM" id="SSF51182">
    <property type="entry name" value="RmlC-like cupins"/>
    <property type="match status" value="1"/>
</dbReference>
<keyword evidence="1" id="KW-0479">Metal-binding</keyword>
<dbReference type="AlphaFoldDB" id="A0A498R8I2"/>
<evidence type="ECO:0000256" key="1">
    <source>
        <dbReference type="ARBA" id="ARBA00022723"/>
    </source>
</evidence>
<dbReference type="PANTHER" id="PTHR35848">
    <property type="entry name" value="OXALATE-BINDING PROTEIN"/>
    <property type="match status" value="1"/>
</dbReference>
<keyword evidence="4" id="KW-1185">Reference proteome</keyword>
<gene>
    <name evidence="3" type="ORF">LUCI_4292</name>
</gene>
<dbReference type="InterPro" id="IPR051610">
    <property type="entry name" value="GPI/OXD"/>
</dbReference>
<evidence type="ECO:0000313" key="4">
    <source>
        <dbReference type="Proteomes" id="UP000277811"/>
    </source>
</evidence>
<dbReference type="Pfam" id="PF07883">
    <property type="entry name" value="Cupin_2"/>
    <property type="match status" value="1"/>
</dbReference>
<feature type="domain" description="Cupin type-2" evidence="2">
    <location>
        <begin position="48"/>
        <end position="114"/>
    </location>
</feature>
<dbReference type="EMBL" id="UPPP01000105">
    <property type="protein sequence ID" value="VBB09006.1"/>
    <property type="molecule type" value="Genomic_DNA"/>
</dbReference>
<dbReference type="InterPro" id="IPR013096">
    <property type="entry name" value="Cupin_2"/>
</dbReference>
<dbReference type="CDD" id="cd06985">
    <property type="entry name" value="cupin_BF4112"/>
    <property type="match status" value="1"/>
</dbReference>
<reference evidence="3 4" key="1">
    <citation type="submission" date="2018-06" db="EMBL/GenBank/DDBJ databases">
        <authorList>
            <person name="Strepis N."/>
        </authorList>
    </citation>
    <scope>NUCLEOTIDE SEQUENCE [LARGE SCALE GENOMIC DNA]</scope>
    <source>
        <strain evidence="3">LUCI</strain>
    </source>
</reference>
<dbReference type="Proteomes" id="UP000277811">
    <property type="component" value="Unassembled WGS sequence"/>
</dbReference>
<evidence type="ECO:0000313" key="3">
    <source>
        <dbReference type="EMBL" id="VBB09006.1"/>
    </source>
</evidence>
<dbReference type="GO" id="GO:0046872">
    <property type="term" value="F:metal ion binding"/>
    <property type="evidence" value="ECO:0007669"/>
    <property type="project" value="UniProtKB-KW"/>
</dbReference>
<evidence type="ECO:0000259" key="2">
    <source>
        <dbReference type="Pfam" id="PF07883"/>
    </source>
</evidence>
<accession>A0A498R8I2</accession>
<dbReference type="OrthoDB" id="9804028at2"/>
<proteinExistence type="predicted"/>
<dbReference type="RefSeq" id="WP_122629829.1">
    <property type="nucleotide sequence ID" value="NZ_UPPP01000105.1"/>
</dbReference>
<dbReference type="Gene3D" id="2.60.120.10">
    <property type="entry name" value="Jelly Rolls"/>
    <property type="match status" value="1"/>
</dbReference>